<keyword evidence="2" id="KW-0812">Transmembrane</keyword>
<evidence type="ECO:0000313" key="4">
    <source>
        <dbReference type="Proteomes" id="UP000556329"/>
    </source>
</evidence>
<dbReference type="InterPro" id="IPR043129">
    <property type="entry name" value="ATPase_NBD"/>
</dbReference>
<organism evidence="3 4">
    <name type="scientific">Mesorhizobium sangaii</name>
    <dbReference type="NCBI Taxonomy" id="505389"/>
    <lineage>
        <taxon>Bacteria</taxon>
        <taxon>Pseudomonadati</taxon>
        <taxon>Pseudomonadota</taxon>
        <taxon>Alphaproteobacteria</taxon>
        <taxon>Hyphomicrobiales</taxon>
        <taxon>Phyllobacteriaceae</taxon>
        <taxon>Mesorhizobium</taxon>
    </lineage>
</organism>
<dbReference type="PANTHER" id="PTHR18964:SF149">
    <property type="entry name" value="BIFUNCTIONAL UDP-N-ACETYLGLUCOSAMINE 2-EPIMERASE_N-ACETYLMANNOSAMINE KINASE"/>
    <property type="match status" value="1"/>
</dbReference>
<dbReference type="GO" id="GO:0016301">
    <property type="term" value="F:kinase activity"/>
    <property type="evidence" value="ECO:0007669"/>
    <property type="project" value="UniProtKB-KW"/>
</dbReference>
<keyword evidence="2" id="KW-0472">Membrane</keyword>
<dbReference type="SUPFAM" id="SSF46785">
    <property type="entry name" value="Winged helix' DNA-binding domain"/>
    <property type="match status" value="1"/>
</dbReference>
<accession>A0A841PFF7</accession>
<dbReference type="Pfam" id="PF13412">
    <property type="entry name" value="HTH_24"/>
    <property type="match status" value="1"/>
</dbReference>
<keyword evidence="4" id="KW-1185">Reference proteome</keyword>
<dbReference type="InterPro" id="IPR000600">
    <property type="entry name" value="ROK"/>
</dbReference>
<evidence type="ECO:0000313" key="3">
    <source>
        <dbReference type="EMBL" id="MBB6408942.1"/>
    </source>
</evidence>
<feature type="transmembrane region" description="Helical" evidence="2">
    <location>
        <begin position="210"/>
        <end position="229"/>
    </location>
</feature>
<comment type="caution">
    <text evidence="3">The sequence shown here is derived from an EMBL/GenBank/DDBJ whole genome shotgun (WGS) entry which is preliminary data.</text>
</comment>
<dbReference type="Proteomes" id="UP000556329">
    <property type="component" value="Unassembled WGS sequence"/>
</dbReference>
<name>A0A841PFF7_9HYPH</name>
<dbReference type="RefSeq" id="WP_184871923.1">
    <property type="nucleotide sequence ID" value="NZ_JACHEF010000001.1"/>
</dbReference>
<dbReference type="Pfam" id="PF00480">
    <property type="entry name" value="ROK"/>
    <property type="match status" value="1"/>
</dbReference>
<keyword evidence="2" id="KW-1133">Transmembrane helix</keyword>
<keyword evidence="3" id="KW-0418">Kinase</keyword>
<dbReference type="EMBL" id="JACHEF010000001">
    <property type="protein sequence ID" value="MBB6408942.1"/>
    <property type="molecule type" value="Genomic_DNA"/>
</dbReference>
<dbReference type="SUPFAM" id="SSF53067">
    <property type="entry name" value="Actin-like ATPase domain"/>
    <property type="match status" value="1"/>
</dbReference>
<dbReference type="InterPro" id="IPR036390">
    <property type="entry name" value="WH_DNA-bd_sf"/>
</dbReference>
<dbReference type="InterPro" id="IPR036388">
    <property type="entry name" value="WH-like_DNA-bd_sf"/>
</dbReference>
<comment type="similarity">
    <text evidence="1">Belongs to the ROK (NagC/XylR) family.</text>
</comment>
<dbReference type="AlphaFoldDB" id="A0A841PFF7"/>
<proteinExistence type="inferred from homology"/>
<dbReference type="PANTHER" id="PTHR18964">
    <property type="entry name" value="ROK (REPRESSOR, ORF, KINASE) FAMILY"/>
    <property type="match status" value="1"/>
</dbReference>
<keyword evidence="3" id="KW-0808">Transferase</keyword>
<evidence type="ECO:0000256" key="2">
    <source>
        <dbReference type="SAM" id="Phobius"/>
    </source>
</evidence>
<sequence length="405" mass="43932">MRLKADQNTTRAMNRRLILNCLRREGDLSRVEIAAMTGLSPAAVTGVTAELIDEGIVVEGKSTQSSGGRRPTPLSIDYARHWSIGFKLTEGRLEGTLTDLSTRALGAFELSLSDHGPVAVAHAVKDGVAMLLRDRREGRQKLVGIGMAMPGMVDVNRGVCLVSQRLGWRDVPIAEMITSQISVPVWVDNDVNAFAIAQQLFGHGRRRNSVLVLIVGTGVGAALIFNGQIHRGARFAAGEIGFPVEDGGGSTATQDRLDWDRRLTEPAMVSAWMEIRKRSRRAPAELQQAAEAGEGLALDYLSEVGREIGRRLSGLIDLIDPEVVIVGGEAVRFGPALIDPLVATVKESSFATPPPIEIDWDNNVWSRGASALAIQQFFDFESIAGFERESGTHPTGHEPFTARRR</sequence>
<dbReference type="Gene3D" id="1.10.10.10">
    <property type="entry name" value="Winged helix-like DNA-binding domain superfamily/Winged helix DNA-binding domain"/>
    <property type="match status" value="1"/>
</dbReference>
<evidence type="ECO:0000256" key="1">
    <source>
        <dbReference type="ARBA" id="ARBA00006479"/>
    </source>
</evidence>
<reference evidence="3 4" key="1">
    <citation type="submission" date="2020-08" db="EMBL/GenBank/DDBJ databases">
        <title>Genomic Encyclopedia of Type Strains, Phase IV (KMG-IV): sequencing the most valuable type-strain genomes for metagenomic binning, comparative biology and taxonomic classification.</title>
        <authorList>
            <person name="Goeker M."/>
        </authorList>
    </citation>
    <scope>NUCLEOTIDE SEQUENCE [LARGE SCALE GENOMIC DNA]</scope>
    <source>
        <strain evidence="3 4">DSM 100039</strain>
    </source>
</reference>
<protein>
    <submittedName>
        <fullName evidence="3">Putative NBD/HSP70 family sugar kinase</fullName>
    </submittedName>
</protein>
<dbReference type="Gene3D" id="3.30.420.40">
    <property type="match status" value="2"/>
</dbReference>
<gene>
    <name evidence="3" type="ORF">HNQ71_001586</name>
</gene>